<organism evidence="1 2">
    <name type="scientific">Naganishia vaughanmartiniae</name>
    <dbReference type="NCBI Taxonomy" id="1424756"/>
    <lineage>
        <taxon>Eukaryota</taxon>
        <taxon>Fungi</taxon>
        <taxon>Dikarya</taxon>
        <taxon>Basidiomycota</taxon>
        <taxon>Agaricomycotina</taxon>
        <taxon>Tremellomycetes</taxon>
        <taxon>Filobasidiales</taxon>
        <taxon>Filobasidiaceae</taxon>
        <taxon>Naganishia</taxon>
    </lineage>
</organism>
<sequence>MVSKLSLSALALTVFPVAVRAHIALWDEAMFGWEDDPNQSNVVTPLANMAFNDWWLHGPDARNKPPKEGKFMELPSGGVYHGYTSCNKQQSKFGTIDKEKYATIYACKSSTDNPADGTGAMHTSDHWGDPNPKDLKGTSIAIAYESDLSKLTPEMFSVISVNYTSVWFQQTDYHIPSDLPACPSGGCICMWSWVHSIDAGSQQIYQNGYRCKITGASGTRSLPAPQIAKKCHYPTDTTNCTVGPKQPHYWLQNERNNNFQGHYDPPFYNGDYGFMDGAQTDLFANVAAVEPVPETSTVALSASSTAIHQELDSPTASASSEAAATSTATSEIKLPNVSAAAPSSSNPQSLLKHLSPQQESQQRTSAPAARLPEAESADTGVSEELSEEDASVVRPVTTRPSETRRAHPETGL</sequence>
<evidence type="ECO:0000313" key="1">
    <source>
        <dbReference type="EMBL" id="KAJ9114318.1"/>
    </source>
</evidence>
<comment type="caution">
    <text evidence="1">The sequence shown here is derived from an EMBL/GenBank/DDBJ whole genome shotgun (WGS) entry which is preliminary data.</text>
</comment>
<protein>
    <submittedName>
        <fullName evidence="1">Uncharacterized protein</fullName>
    </submittedName>
</protein>
<proteinExistence type="predicted"/>
<reference evidence="1" key="1">
    <citation type="submission" date="2023-04" db="EMBL/GenBank/DDBJ databases">
        <title>Draft Genome sequencing of Naganishia species isolated from polar environments using Oxford Nanopore Technology.</title>
        <authorList>
            <person name="Leo P."/>
            <person name="Venkateswaran K."/>
        </authorList>
    </citation>
    <scope>NUCLEOTIDE SEQUENCE</scope>
    <source>
        <strain evidence="1">MNA-CCFEE 5425</strain>
    </source>
</reference>
<accession>A0ACC2WS95</accession>
<dbReference type="EMBL" id="JASBWU010000019">
    <property type="protein sequence ID" value="KAJ9114318.1"/>
    <property type="molecule type" value="Genomic_DNA"/>
</dbReference>
<evidence type="ECO:0000313" key="2">
    <source>
        <dbReference type="Proteomes" id="UP001243375"/>
    </source>
</evidence>
<gene>
    <name evidence="1" type="ORF">QFC22_005770</name>
</gene>
<keyword evidence="2" id="KW-1185">Reference proteome</keyword>
<name>A0ACC2WS95_9TREE</name>
<dbReference type="Proteomes" id="UP001243375">
    <property type="component" value="Unassembled WGS sequence"/>
</dbReference>